<evidence type="ECO:0000313" key="3">
    <source>
        <dbReference type="Proteomes" id="UP001165085"/>
    </source>
</evidence>
<dbReference type="EMBL" id="BRXY01000182">
    <property type="protein sequence ID" value="GMH74790.1"/>
    <property type="molecule type" value="Genomic_DNA"/>
</dbReference>
<sequence length="113" mass="12122">MVAESSALRHTAHFSTQDTPPIPPPAVVLALKRVSALRQKCADIAEILDDVGALPPDLATELNDLKEYPDGNNNGLVMADAEKEAARLRALSDDLAGVLREAEIMAEHGEHKC</sequence>
<reference evidence="3" key="1">
    <citation type="journal article" date="2023" name="Commun. Biol.">
        <title>Genome analysis of Parmales, the sister group of diatoms, reveals the evolutionary specialization of diatoms from phago-mixotrophs to photoautotrophs.</title>
        <authorList>
            <person name="Ban H."/>
            <person name="Sato S."/>
            <person name="Yoshikawa S."/>
            <person name="Yamada K."/>
            <person name="Nakamura Y."/>
            <person name="Ichinomiya M."/>
            <person name="Sato N."/>
            <person name="Blanc-Mathieu R."/>
            <person name="Endo H."/>
            <person name="Kuwata A."/>
            <person name="Ogata H."/>
        </authorList>
    </citation>
    <scope>NUCLEOTIDE SEQUENCE [LARGE SCALE GENOMIC DNA]</scope>
    <source>
        <strain evidence="3">NIES 3701</strain>
    </source>
</reference>
<accession>A0A9W7ARP8</accession>
<keyword evidence="3" id="KW-1185">Reference proteome</keyword>
<dbReference type="AlphaFoldDB" id="A0A9W7ARP8"/>
<proteinExistence type="predicted"/>
<feature type="region of interest" description="Disordered" evidence="1">
    <location>
        <begin position="1"/>
        <end position="22"/>
    </location>
</feature>
<dbReference type="Proteomes" id="UP001165085">
    <property type="component" value="Unassembled WGS sequence"/>
</dbReference>
<evidence type="ECO:0000256" key="1">
    <source>
        <dbReference type="SAM" id="MobiDB-lite"/>
    </source>
</evidence>
<protein>
    <submittedName>
        <fullName evidence="2">Uncharacterized protein</fullName>
    </submittedName>
</protein>
<evidence type="ECO:0000313" key="2">
    <source>
        <dbReference type="EMBL" id="GMH74790.1"/>
    </source>
</evidence>
<organism evidence="2 3">
    <name type="scientific">Triparma strigata</name>
    <dbReference type="NCBI Taxonomy" id="1606541"/>
    <lineage>
        <taxon>Eukaryota</taxon>
        <taxon>Sar</taxon>
        <taxon>Stramenopiles</taxon>
        <taxon>Ochrophyta</taxon>
        <taxon>Bolidophyceae</taxon>
        <taxon>Parmales</taxon>
        <taxon>Triparmaceae</taxon>
        <taxon>Triparma</taxon>
    </lineage>
</organism>
<comment type="caution">
    <text evidence="2">The sequence shown here is derived from an EMBL/GenBank/DDBJ whole genome shotgun (WGS) entry which is preliminary data.</text>
</comment>
<name>A0A9W7ARP8_9STRA</name>
<gene>
    <name evidence="2" type="ORF">TrST_g5926</name>
</gene>